<organism evidence="1 2">
    <name type="scientific">Ramlibacter agri</name>
    <dbReference type="NCBI Taxonomy" id="2728837"/>
    <lineage>
        <taxon>Bacteria</taxon>
        <taxon>Pseudomonadati</taxon>
        <taxon>Pseudomonadota</taxon>
        <taxon>Betaproteobacteria</taxon>
        <taxon>Burkholderiales</taxon>
        <taxon>Comamonadaceae</taxon>
        <taxon>Ramlibacter</taxon>
    </lineage>
</organism>
<dbReference type="AlphaFoldDB" id="A0A848HDY4"/>
<accession>A0A848HDY4</accession>
<comment type="caution">
    <text evidence="1">The sequence shown here is derived from an EMBL/GenBank/DDBJ whole genome shotgun (WGS) entry which is preliminary data.</text>
</comment>
<dbReference type="RefSeq" id="WP_169421952.1">
    <property type="nucleotide sequence ID" value="NZ_JABBFX010000003.1"/>
</dbReference>
<evidence type="ECO:0000313" key="2">
    <source>
        <dbReference type="Proteomes" id="UP000541185"/>
    </source>
</evidence>
<keyword evidence="2" id="KW-1185">Reference proteome</keyword>
<protein>
    <submittedName>
        <fullName evidence="1">Uncharacterized protein</fullName>
    </submittedName>
</protein>
<name>A0A848HDY4_9BURK</name>
<proteinExistence type="predicted"/>
<sequence>MSFLNQLKTQAKALQTQRTEEDSVFEERVNATEKACRTILPYFQDLARQLSVIEPPSPAFSLDGKTPWPAMKLVDFRVDARRKRVKDQEVIDYVGMGWRVVPQHGKPGQDTVSVNFPIEMQRVESRLMMGPVKHERHEVRHPEKSVLLEVRYTYFTETRGSVTATADHETGQVHFRLLNTDGFEVLNAPWPAARINQEMLDELAKRIVGQPSRFT</sequence>
<gene>
    <name evidence="1" type="ORF">HHL11_28325</name>
</gene>
<evidence type="ECO:0000313" key="1">
    <source>
        <dbReference type="EMBL" id="NML47689.1"/>
    </source>
</evidence>
<dbReference type="EMBL" id="JABBFX010000003">
    <property type="protein sequence ID" value="NML47689.1"/>
    <property type="molecule type" value="Genomic_DNA"/>
</dbReference>
<reference evidence="1 2" key="1">
    <citation type="submission" date="2020-04" db="EMBL/GenBank/DDBJ databases">
        <title>Ramlibacter sp. G-1-2-2 isolated from soil.</title>
        <authorList>
            <person name="Dahal R.H."/>
        </authorList>
    </citation>
    <scope>NUCLEOTIDE SEQUENCE [LARGE SCALE GENOMIC DNA]</scope>
    <source>
        <strain evidence="1 2">G-1-2-2</strain>
    </source>
</reference>
<dbReference type="Proteomes" id="UP000541185">
    <property type="component" value="Unassembled WGS sequence"/>
</dbReference>